<evidence type="ECO:0000256" key="1">
    <source>
        <dbReference type="ARBA" id="ARBA00005351"/>
    </source>
</evidence>
<dbReference type="Pfam" id="PF04190">
    <property type="entry name" value="GET4"/>
    <property type="match status" value="1"/>
</dbReference>
<dbReference type="STRING" id="686832.A0A0C3BRF2"/>
<organism evidence="3 4">
    <name type="scientific">Hebeloma cylindrosporum</name>
    <dbReference type="NCBI Taxonomy" id="76867"/>
    <lineage>
        <taxon>Eukaryota</taxon>
        <taxon>Fungi</taxon>
        <taxon>Dikarya</taxon>
        <taxon>Basidiomycota</taxon>
        <taxon>Agaricomycotina</taxon>
        <taxon>Agaricomycetes</taxon>
        <taxon>Agaricomycetidae</taxon>
        <taxon>Agaricales</taxon>
        <taxon>Agaricineae</taxon>
        <taxon>Hymenogastraceae</taxon>
        <taxon>Hebeloma</taxon>
    </lineage>
</organism>
<dbReference type="GO" id="GO:0045048">
    <property type="term" value="P:protein insertion into ER membrane"/>
    <property type="evidence" value="ECO:0007669"/>
    <property type="project" value="InterPro"/>
</dbReference>
<dbReference type="HOGENOM" id="CLU_046061_0_0_1"/>
<dbReference type="OrthoDB" id="10252405at2759"/>
<dbReference type="InterPro" id="IPR011990">
    <property type="entry name" value="TPR-like_helical_dom_sf"/>
</dbReference>
<evidence type="ECO:0008006" key="5">
    <source>
        <dbReference type="Google" id="ProtNLM"/>
    </source>
</evidence>
<dbReference type="AlphaFoldDB" id="A0A0C3BRF2"/>
<proteinExistence type="inferred from homology"/>
<dbReference type="PANTHER" id="PTHR12875:SF0">
    <property type="entry name" value="GOLGI TO ER TRAFFIC PROTEIN 4 HOMOLOG"/>
    <property type="match status" value="1"/>
</dbReference>
<dbReference type="InterPro" id="IPR007317">
    <property type="entry name" value="GET4"/>
</dbReference>
<keyword evidence="4" id="KW-1185">Reference proteome</keyword>
<sequence length="335" mass="36112">MAVAPSTRALNAILPQIATAPYEAHQKARTFASRYVKSNQYDTAIDVLFQSARELFKTGQPGSGSDLTSFLLEVYETKGETLSEESRGRLTQLIALAGPSGGWRKTMIDKSIAWSAKHGSCPAGDPELHHYIGEMLYKEGSFEAAEVHFLASGKRDSARLLSQMFIEWATPTGAYGIFALRGTIPYLQNGNVQAAKALIKQFVTSLPASVQLGSDSTIPVGDKDEVTMTKDSLVNFSQMAVLTCQRAQGAQNKVMRESWVRLCGTYQGKIGLLATPEMKASLNEIANLYFAIPPPRSQAANPLGEMMSSLFGGPASSQPTRRALTPANASTPGLD</sequence>
<evidence type="ECO:0000313" key="4">
    <source>
        <dbReference type="Proteomes" id="UP000053424"/>
    </source>
</evidence>
<reference evidence="3 4" key="1">
    <citation type="submission" date="2014-04" db="EMBL/GenBank/DDBJ databases">
        <authorList>
            <consortium name="DOE Joint Genome Institute"/>
            <person name="Kuo A."/>
            <person name="Gay G."/>
            <person name="Dore J."/>
            <person name="Kohler A."/>
            <person name="Nagy L.G."/>
            <person name="Floudas D."/>
            <person name="Copeland A."/>
            <person name="Barry K.W."/>
            <person name="Cichocki N."/>
            <person name="Veneault-Fourrey C."/>
            <person name="LaButti K."/>
            <person name="Lindquist E.A."/>
            <person name="Lipzen A."/>
            <person name="Lundell T."/>
            <person name="Morin E."/>
            <person name="Murat C."/>
            <person name="Sun H."/>
            <person name="Tunlid A."/>
            <person name="Henrissat B."/>
            <person name="Grigoriev I.V."/>
            <person name="Hibbett D.S."/>
            <person name="Martin F."/>
            <person name="Nordberg H.P."/>
            <person name="Cantor M.N."/>
            <person name="Hua S.X."/>
        </authorList>
    </citation>
    <scope>NUCLEOTIDE SEQUENCE [LARGE SCALE GENOMIC DNA]</scope>
    <source>
        <strain evidence="4">h7</strain>
    </source>
</reference>
<name>A0A0C3BRF2_HEBCY</name>
<dbReference type="GO" id="GO:0005829">
    <property type="term" value="C:cytosol"/>
    <property type="evidence" value="ECO:0007669"/>
    <property type="project" value="TreeGrafter"/>
</dbReference>
<dbReference type="Proteomes" id="UP000053424">
    <property type="component" value="Unassembled WGS sequence"/>
</dbReference>
<dbReference type="Gene3D" id="1.25.40.10">
    <property type="entry name" value="Tetratricopeptide repeat domain"/>
    <property type="match status" value="1"/>
</dbReference>
<dbReference type="EMBL" id="KN831786">
    <property type="protein sequence ID" value="KIM39250.1"/>
    <property type="molecule type" value="Genomic_DNA"/>
</dbReference>
<dbReference type="PANTHER" id="PTHR12875">
    <property type="entry name" value="GOLGI TO ER TRAFFIC PROTEIN 4 HOMOLOG"/>
    <property type="match status" value="1"/>
</dbReference>
<protein>
    <recommendedName>
        <fullName evidence="5">Cytoplasmic protein</fullName>
    </recommendedName>
</protein>
<evidence type="ECO:0000256" key="2">
    <source>
        <dbReference type="SAM" id="MobiDB-lite"/>
    </source>
</evidence>
<evidence type="ECO:0000313" key="3">
    <source>
        <dbReference type="EMBL" id="KIM39250.1"/>
    </source>
</evidence>
<feature type="region of interest" description="Disordered" evidence="2">
    <location>
        <begin position="310"/>
        <end position="335"/>
    </location>
</feature>
<comment type="similarity">
    <text evidence="1">Belongs to the GET4 family.</text>
</comment>
<reference evidence="4" key="2">
    <citation type="submission" date="2015-01" db="EMBL/GenBank/DDBJ databases">
        <title>Evolutionary Origins and Diversification of the Mycorrhizal Mutualists.</title>
        <authorList>
            <consortium name="DOE Joint Genome Institute"/>
            <consortium name="Mycorrhizal Genomics Consortium"/>
            <person name="Kohler A."/>
            <person name="Kuo A."/>
            <person name="Nagy L.G."/>
            <person name="Floudas D."/>
            <person name="Copeland A."/>
            <person name="Barry K.W."/>
            <person name="Cichocki N."/>
            <person name="Veneault-Fourrey C."/>
            <person name="LaButti K."/>
            <person name="Lindquist E.A."/>
            <person name="Lipzen A."/>
            <person name="Lundell T."/>
            <person name="Morin E."/>
            <person name="Murat C."/>
            <person name="Riley R."/>
            <person name="Ohm R."/>
            <person name="Sun H."/>
            <person name="Tunlid A."/>
            <person name="Henrissat B."/>
            <person name="Grigoriev I.V."/>
            <person name="Hibbett D.S."/>
            <person name="Martin F."/>
        </authorList>
    </citation>
    <scope>NUCLEOTIDE SEQUENCE [LARGE SCALE GENOMIC DNA]</scope>
    <source>
        <strain evidence="4">h7</strain>
    </source>
</reference>
<gene>
    <name evidence="3" type="ORF">M413DRAFT_447199</name>
</gene>
<accession>A0A0C3BRF2</accession>